<evidence type="ECO:0000256" key="5">
    <source>
        <dbReference type="ARBA" id="ARBA00022842"/>
    </source>
</evidence>
<evidence type="ECO:0000256" key="7">
    <source>
        <dbReference type="RuleBase" id="RU004466"/>
    </source>
</evidence>
<dbReference type="EMBL" id="JRMP02000003">
    <property type="protein sequence ID" value="TLD95365.1"/>
    <property type="molecule type" value="Genomic_DNA"/>
</dbReference>
<keyword evidence="6" id="KW-0414">Isoprene biosynthesis</keyword>
<gene>
    <name evidence="9" type="ORF">DCO61_10290</name>
    <name evidence="10" type="ORF">LS64_002935</name>
</gene>
<evidence type="ECO:0000256" key="6">
    <source>
        <dbReference type="ARBA" id="ARBA00023229"/>
    </source>
</evidence>
<keyword evidence="11" id="KW-1185">Reference proteome</keyword>
<dbReference type="SFLD" id="SFLDG01017">
    <property type="entry name" value="Polyprenyl_Transferase_Like"/>
    <property type="match status" value="1"/>
</dbReference>
<comment type="caution">
    <text evidence="10">The sequence shown here is derived from an EMBL/GenBank/DDBJ whole genome shotgun (WGS) entry which is preliminary data.</text>
</comment>
<dbReference type="Pfam" id="PF00348">
    <property type="entry name" value="polyprenyl_synt"/>
    <property type="match status" value="1"/>
</dbReference>
<dbReference type="STRING" id="1548018.LS64_05810"/>
<dbReference type="PANTHER" id="PTHR43281">
    <property type="entry name" value="FARNESYL DIPHOSPHATE SYNTHASE"/>
    <property type="match status" value="1"/>
</dbReference>
<feature type="region of interest" description="Disordered" evidence="8">
    <location>
        <begin position="1"/>
        <end position="34"/>
    </location>
</feature>
<dbReference type="PANTHER" id="PTHR43281:SF1">
    <property type="entry name" value="FARNESYL DIPHOSPHATE SYNTHASE"/>
    <property type="match status" value="1"/>
</dbReference>
<dbReference type="OrthoDB" id="9805316at2"/>
<dbReference type="EMBL" id="QBIU01000002">
    <property type="protein sequence ID" value="MWV70374.1"/>
    <property type="molecule type" value="Genomic_DNA"/>
</dbReference>
<comment type="similarity">
    <text evidence="2 7">Belongs to the FPP/GGPP synthase family.</text>
</comment>
<dbReference type="GO" id="GO:0004659">
    <property type="term" value="F:prenyltransferase activity"/>
    <property type="evidence" value="ECO:0007669"/>
    <property type="project" value="InterPro"/>
</dbReference>
<accession>A0A347VMK7</accession>
<protein>
    <submittedName>
        <fullName evidence="10">Polyprenyl synthetase family protein</fullName>
    </submittedName>
</protein>
<comment type="cofactor">
    <cofactor evidence="1">
        <name>Mg(2+)</name>
        <dbReference type="ChEBI" id="CHEBI:18420"/>
    </cofactor>
</comment>
<dbReference type="CDD" id="cd00685">
    <property type="entry name" value="Trans_IPPS_HT"/>
    <property type="match status" value="1"/>
</dbReference>
<proteinExistence type="inferred from homology"/>
<dbReference type="InterPro" id="IPR000092">
    <property type="entry name" value="Polyprenyl_synt"/>
</dbReference>
<dbReference type="InterPro" id="IPR008949">
    <property type="entry name" value="Isoprenoid_synthase_dom_sf"/>
</dbReference>
<reference evidence="10 11" key="2">
    <citation type="journal article" date="2016" name="Infect. Immun.">
        <title>Helicobacter saguini, a Novel Helicobacter Isolated from Cotton-Top Tamarins with Ulcerative Colitis, Has Proinflammatory Properties and Induces Typhlocolitis and Dysplasia in Gnotobiotic IL-10-/- Mice.</title>
        <authorList>
            <person name="Shen Z."/>
            <person name="Mannion A."/>
            <person name="Whary M.T."/>
            <person name="Muthupalani S."/>
            <person name="Sheh A."/>
            <person name="Feng Y."/>
            <person name="Gong G."/>
            <person name="Vandamme P."/>
            <person name="Holcombe H.R."/>
            <person name="Paster B.J."/>
            <person name="Fox J.G."/>
        </authorList>
    </citation>
    <scope>NUCLEOTIDE SEQUENCE [LARGE SCALE GENOMIC DNA]</scope>
    <source>
        <strain evidence="10 11">MIT 97-6194</strain>
    </source>
</reference>
<evidence type="ECO:0000256" key="3">
    <source>
        <dbReference type="ARBA" id="ARBA00022679"/>
    </source>
</evidence>
<sequence length="330" mass="36993">MKNPKIDSKDSKNANKDSKKNIESSKKNPAQKQNIESTTTFFTQSCLAFEEFLKNNKPTIQSFHPHFEDAFWEMVLVGGKRFRPNLLLSVVCAFAPQLRQNAYIPALAIECLHTYSLIHDDLPCMDNADLRRGSATLHKKYDETSAVLVGDGLNTYAFFLLSNAKFSAQTRINLVQILSQNGGISGMILGQSLDCAFENVRLTRTQVDFIHTQKTAKLIAASLKMGAVIANLSREMCELLYTFGLKLGLFFQIRDDIIDFTQDSKKSGKTSQNDAAKNSYVNLLGLSRAIKIKDEYATSLQNDLQSFDDSIESKNLKANLELLLSAYFKE</sequence>
<evidence type="ECO:0000256" key="4">
    <source>
        <dbReference type="ARBA" id="ARBA00022723"/>
    </source>
</evidence>
<reference evidence="9 12" key="4">
    <citation type="submission" date="2019-12" db="EMBL/GenBank/DDBJ databases">
        <title>Multi-Generational Helicobacter saguini Isolates.</title>
        <authorList>
            <person name="Mannion A."/>
            <person name="Shen Z."/>
            <person name="Fox J.G."/>
        </authorList>
    </citation>
    <scope>NUCLEOTIDE SEQUENCE [LARGE SCALE GENOMIC DNA]</scope>
    <source>
        <strain evidence="9">16-048</strain>
        <strain evidence="12">16-048 (F4)</strain>
    </source>
</reference>
<dbReference type="AlphaFoldDB" id="A0A347VMK7"/>
<evidence type="ECO:0000313" key="9">
    <source>
        <dbReference type="EMBL" id="MWV70374.1"/>
    </source>
</evidence>
<reference evidence="10" key="3">
    <citation type="submission" date="2018-04" db="EMBL/GenBank/DDBJ databases">
        <authorList>
            <person name="Sheh A."/>
            <person name="Shen Z."/>
            <person name="Mannion A.J."/>
            <person name="Fox J.G."/>
        </authorList>
    </citation>
    <scope>NUCLEOTIDE SEQUENCE</scope>
    <source>
        <strain evidence="10">MIT 97-6194</strain>
    </source>
</reference>
<evidence type="ECO:0000256" key="2">
    <source>
        <dbReference type="ARBA" id="ARBA00006706"/>
    </source>
</evidence>
<dbReference type="GO" id="GO:0046872">
    <property type="term" value="F:metal ion binding"/>
    <property type="evidence" value="ECO:0007669"/>
    <property type="project" value="UniProtKB-KW"/>
</dbReference>
<keyword evidence="5" id="KW-0460">Magnesium</keyword>
<evidence type="ECO:0000256" key="8">
    <source>
        <dbReference type="SAM" id="MobiDB-lite"/>
    </source>
</evidence>
<dbReference type="GO" id="GO:0016114">
    <property type="term" value="P:terpenoid biosynthetic process"/>
    <property type="evidence" value="ECO:0007669"/>
    <property type="project" value="UniProtKB-ARBA"/>
</dbReference>
<evidence type="ECO:0000313" key="12">
    <source>
        <dbReference type="Proteomes" id="UP000477070"/>
    </source>
</evidence>
<dbReference type="Proteomes" id="UP000029714">
    <property type="component" value="Unassembled WGS sequence"/>
</dbReference>
<keyword evidence="4" id="KW-0479">Metal-binding</keyword>
<dbReference type="FunFam" id="1.10.600.10:FF:000001">
    <property type="entry name" value="Geranylgeranyl diphosphate synthase"/>
    <property type="match status" value="1"/>
</dbReference>
<name>A0A347VMK7_9HELI</name>
<reference evidence="10 11" key="1">
    <citation type="journal article" date="2014" name="Genome Announc.">
        <title>Draft genome sequences of eight enterohepatic helicobacter species isolated from both laboratory and wild rodents.</title>
        <authorList>
            <person name="Sheh A."/>
            <person name="Shen Z."/>
            <person name="Fox J.G."/>
        </authorList>
    </citation>
    <scope>NUCLEOTIDE SEQUENCE [LARGE SCALE GENOMIC DNA]</scope>
    <source>
        <strain evidence="10 11">MIT 97-6194</strain>
    </source>
</reference>
<evidence type="ECO:0000313" key="10">
    <source>
        <dbReference type="EMBL" id="TLD95365.1"/>
    </source>
</evidence>
<evidence type="ECO:0000256" key="1">
    <source>
        <dbReference type="ARBA" id="ARBA00001946"/>
    </source>
</evidence>
<evidence type="ECO:0000313" key="11">
    <source>
        <dbReference type="Proteomes" id="UP000029714"/>
    </source>
</evidence>
<keyword evidence="3 7" id="KW-0808">Transferase</keyword>
<dbReference type="SUPFAM" id="SSF48576">
    <property type="entry name" value="Terpenoid synthases"/>
    <property type="match status" value="1"/>
</dbReference>
<dbReference type="InterPro" id="IPR033749">
    <property type="entry name" value="Polyprenyl_synt_CS"/>
</dbReference>
<dbReference type="PROSITE" id="PS00723">
    <property type="entry name" value="POLYPRENYL_SYNTHASE_1"/>
    <property type="match status" value="1"/>
</dbReference>
<feature type="compositionally biased region" description="Basic and acidic residues" evidence="8">
    <location>
        <begin position="1"/>
        <end position="26"/>
    </location>
</feature>
<organism evidence="10 11">
    <name type="scientific">Helicobacter saguini</name>
    <dbReference type="NCBI Taxonomy" id="1548018"/>
    <lineage>
        <taxon>Bacteria</taxon>
        <taxon>Pseudomonadati</taxon>
        <taxon>Campylobacterota</taxon>
        <taxon>Epsilonproteobacteria</taxon>
        <taxon>Campylobacterales</taxon>
        <taxon>Helicobacteraceae</taxon>
        <taxon>Helicobacter</taxon>
    </lineage>
</organism>
<dbReference type="PROSITE" id="PS00444">
    <property type="entry name" value="POLYPRENYL_SYNTHASE_2"/>
    <property type="match status" value="1"/>
</dbReference>
<dbReference type="Gene3D" id="1.10.600.10">
    <property type="entry name" value="Farnesyl Diphosphate Synthase"/>
    <property type="match status" value="1"/>
</dbReference>
<dbReference type="SFLD" id="SFLDS00005">
    <property type="entry name" value="Isoprenoid_Synthase_Type_I"/>
    <property type="match status" value="1"/>
</dbReference>
<dbReference type="Proteomes" id="UP000477070">
    <property type="component" value="Unassembled WGS sequence"/>
</dbReference>